<keyword evidence="2" id="KW-1185">Reference proteome</keyword>
<protein>
    <submittedName>
        <fullName evidence="1">Uncharacterized protein</fullName>
    </submittedName>
</protein>
<name>A0ABP6UMI1_9ACTN</name>
<evidence type="ECO:0000313" key="2">
    <source>
        <dbReference type="Proteomes" id="UP001499984"/>
    </source>
</evidence>
<sequence length="66" mass="7326">MTPRIFHFGMRMKIPSIGRWVGWLVVVRRHLGAAPDERRVLGALLRRRDALPLRGRGGPGSGSALP</sequence>
<dbReference type="Proteomes" id="UP001499984">
    <property type="component" value="Unassembled WGS sequence"/>
</dbReference>
<proteinExistence type="predicted"/>
<dbReference type="EMBL" id="BAAAZY010000046">
    <property type="protein sequence ID" value="GAA3509810.1"/>
    <property type="molecule type" value="Genomic_DNA"/>
</dbReference>
<evidence type="ECO:0000313" key="1">
    <source>
        <dbReference type="EMBL" id="GAA3509810.1"/>
    </source>
</evidence>
<comment type="caution">
    <text evidence="1">The sequence shown here is derived from an EMBL/GenBank/DDBJ whole genome shotgun (WGS) entry which is preliminary data.</text>
</comment>
<reference evidence="2" key="1">
    <citation type="journal article" date="2019" name="Int. J. Syst. Evol. Microbiol.">
        <title>The Global Catalogue of Microorganisms (GCM) 10K type strain sequencing project: providing services to taxonomists for standard genome sequencing and annotation.</title>
        <authorList>
            <consortium name="The Broad Institute Genomics Platform"/>
            <consortium name="The Broad Institute Genome Sequencing Center for Infectious Disease"/>
            <person name="Wu L."/>
            <person name="Ma J."/>
        </authorList>
    </citation>
    <scope>NUCLEOTIDE SEQUENCE [LARGE SCALE GENOMIC DNA]</scope>
    <source>
        <strain evidence="2">JCM 16925</strain>
    </source>
</reference>
<accession>A0ABP6UMI1</accession>
<gene>
    <name evidence="1" type="ORF">GCM10022233_88090</name>
</gene>
<organism evidence="1 2">
    <name type="scientific">Streptomyces shaanxiensis</name>
    <dbReference type="NCBI Taxonomy" id="653357"/>
    <lineage>
        <taxon>Bacteria</taxon>
        <taxon>Bacillati</taxon>
        <taxon>Actinomycetota</taxon>
        <taxon>Actinomycetes</taxon>
        <taxon>Kitasatosporales</taxon>
        <taxon>Streptomycetaceae</taxon>
        <taxon>Streptomyces</taxon>
    </lineage>
</organism>